<organism evidence="14 15">
    <name type="scientific">Syntrophus gentianae</name>
    <dbReference type="NCBI Taxonomy" id="43775"/>
    <lineage>
        <taxon>Bacteria</taxon>
        <taxon>Pseudomonadati</taxon>
        <taxon>Thermodesulfobacteriota</taxon>
        <taxon>Syntrophia</taxon>
        <taxon>Syntrophales</taxon>
        <taxon>Syntrophaceae</taxon>
        <taxon>Syntrophus</taxon>
    </lineage>
</organism>
<protein>
    <recommendedName>
        <fullName evidence="12">Protease HtpX homolog</fullName>
        <ecNumber evidence="12">3.4.24.-</ecNumber>
    </recommendedName>
</protein>
<dbReference type="Proteomes" id="UP000198744">
    <property type="component" value="Unassembled WGS sequence"/>
</dbReference>
<gene>
    <name evidence="12" type="primary">htpX</name>
    <name evidence="14" type="ORF">SAMN04489760_11671</name>
</gene>
<keyword evidence="3 12" id="KW-1003">Cell membrane</keyword>
<dbReference type="EC" id="3.4.24.-" evidence="12"/>
<evidence type="ECO:0000259" key="13">
    <source>
        <dbReference type="Pfam" id="PF01435"/>
    </source>
</evidence>
<keyword evidence="6 12" id="KW-0479">Metal-binding</keyword>
<keyword evidence="7 12" id="KW-0378">Hydrolase</keyword>
<feature type="transmembrane region" description="Helical" evidence="12">
    <location>
        <begin position="7"/>
        <end position="24"/>
    </location>
</feature>
<dbReference type="Gene3D" id="3.30.2010.10">
    <property type="entry name" value="Metalloproteases ('zincins'), catalytic domain"/>
    <property type="match status" value="1"/>
</dbReference>
<evidence type="ECO:0000256" key="1">
    <source>
        <dbReference type="ARBA" id="ARBA00004651"/>
    </source>
</evidence>
<name>A0A1H7YHU8_9BACT</name>
<accession>A0A1H7YHU8</accession>
<dbReference type="PANTHER" id="PTHR43221:SF1">
    <property type="entry name" value="PROTEASE HTPX"/>
    <property type="match status" value="1"/>
</dbReference>
<comment type="similarity">
    <text evidence="2 12">Belongs to the peptidase M48B family.</text>
</comment>
<dbReference type="InterPro" id="IPR022919">
    <property type="entry name" value="Pept_M48_protease_HtpX"/>
</dbReference>
<evidence type="ECO:0000256" key="9">
    <source>
        <dbReference type="ARBA" id="ARBA00022989"/>
    </source>
</evidence>
<feature type="transmembrane region" description="Helical" evidence="12">
    <location>
        <begin position="183"/>
        <end position="204"/>
    </location>
</feature>
<dbReference type="STRING" id="43775.SAMN04489760_11671"/>
<sequence>MNTVKTALLLGALTGLLMLIGGAIGGKNGVMIAFIVAMVMNFGSYWFSDKLVLSMYHAQEVSENQAPELYRMVRDLAMRANLPMPRVYIIPGETPNAFATGRNEQHAVVAVTEGLLRILNRDELEGVLSHELTHIKNKDMLIGSIAATLAGAIVMLANMAQWAAMFGGLGGRDSEEGQGGGGIIGMILMAVLAPIAATIIQMAISRSREYLADDGGAKISGKPYGLAGALEKLSRASEIVPMDANPSTAHMFIVNPLTGRSLMNLFSTHPPIEERIARLRSMRPV</sequence>
<comment type="subcellular location">
    <subcellularLocation>
        <location evidence="1 12">Cell membrane</location>
        <topology evidence="1 12">Multi-pass membrane protein</topology>
    </subcellularLocation>
</comment>
<evidence type="ECO:0000256" key="4">
    <source>
        <dbReference type="ARBA" id="ARBA00022670"/>
    </source>
</evidence>
<keyword evidence="9 12" id="KW-1133">Transmembrane helix</keyword>
<evidence type="ECO:0000256" key="5">
    <source>
        <dbReference type="ARBA" id="ARBA00022692"/>
    </source>
</evidence>
<dbReference type="EMBL" id="FOBS01000016">
    <property type="protein sequence ID" value="SEM45812.1"/>
    <property type="molecule type" value="Genomic_DNA"/>
</dbReference>
<dbReference type="Pfam" id="PF01435">
    <property type="entry name" value="Peptidase_M48"/>
    <property type="match status" value="1"/>
</dbReference>
<evidence type="ECO:0000256" key="10">
    <source>
        <dbReference type="ARBA" id="ARBA00023049"/>
    </source>
</evidence>
<evidence type="ECO:0000313" key="14">
    <source>
        <dbReference type="EMBL" id="SEM45812.1"/>
    </source>
</evidence>
<dbReference type="GO" id="GO:0006508">
    <property type="term" value="P:proteolysis"/>
    <property type="evidence" value="ECO:0007669"/>
    <property type="project" value="UniProtKB-KW"/>
</dbReference>
<evidence type="ECO:0000256" key="8">
    <source>
        <dbReference type="ARBA" id="ARBA00022833"/>
    </source>
</evidence>
<dbReference type="InterPro" id="IPR001915">
    <property type="entry name" value="Peptidase_M48"/>
</dbReference>
<reference evidence="14 15" key="1">
    <citation type="submission" date="2016-10" db="EMBL/GenBank/DDBJ databases">
        <authorList>
            <person name="de Groot N.N."/>
        </authorList>
    </citation>
    <scope>NUCLEOTIDE SEQUENCE [LARGE SCALE GENOMIC DNA]</scope>
    <source>
        <strain evidence="14 15">DSM 8423</strain>
    </source>
</reference>
<keyword evidence="4 12" id="KW-0645">Protease</keyword>
<dbReference type="PANTHER" id="PTHR43221">
    <property type="entry name" value="PROTEASE HTPX"/>
    <property type="match status" value="1"/>
</dbReference>
<evidence type="ECO:0000256" key="11">
    <source>
        <dbReference type="ARBA" id="ARBA00023136"/>
    </source>
</evidence>
<feature type="domain" description="Peptidase M48" evidence="13">
    <location>
        <begin position="65"/>
        <end position="282"/>
    </location>
</feature>
<dbReference type="HAMAP" id="MF_00188">
    <property type="entry name" value="Pept_M48_protease_HtpX"/>
    <property type="match status" value="1"/>
</dbReference>
<feature type="binding site" evidence="12">
    <location>
        <position position="134"/>
    </location>
    <ligand>
        <name>Zn(2+)</name>
        <dbReference type="ChEBI" id="CHEBI:29105"/>
        <note>catalytic</note>
    </ligand>
</feature>
<comment type="cofactor">
    <cofactor evidence="12">
        <name>Zn(2+)</name>
        <dbReference type="ChEBI" id="CHEBI:29105"/>
    </cofactor>
    <text evidence="12">Binds 1 zinc ion per subunit.</text>
</comment>
<feature type="binding site" evidence="12">
    <location>
        <position position="130"/>
    </location>
    <ligand>
        <name>Zn(2+)</name>
        <dbReference type="ChEBI" id="CHEBI:29105"/>
        <note>catalytic</note>
    </ligand>
</feature>
<evidence type="ECO:0000313" key="15">
    <source>
        <dbReference type="Proteomes" id="UP000198744"/>
    </source>
</evidence>
<feature type="binding site" evidence="12">
    <location>
        <position position="209"/>
    </location>
    <ligand>
        <name>Zn(2+)</name>
        <dbReference type="ChEBI" id="CHEBI:29105"/>
        <note>catalytic</note>
    </ligand>
</feature>
<proteinExistence type="inferred from homology"/>
<feature type="transmembrane region" description="Helical" evidence="12">
    <location>
        <begin position="30"/>
        <end position="47"/>
    </location>
</feature>
<dbReference type="InterPro" id="IPR050083">
    <property type="entry name" value="HtpX_protease"/>
</dbReference>
<dbReference type="GO" id="GO:0008270">
    <property type="term" value="F:zinc ion binding"/>
    <property type="evidence" value="ECO:0007669"/>
    <property type="project" value="UniProtKB-UniRule"/>
</dbReference>
<evidence type="ECO:0000256" key="2">
    <source>
        <dbReference type="ARBA" id="ARBA00009779"/>
    </source>
</evidence>
<dbReference type="GO" id="GO:0005886">
    <property type="term" value="C:plasma membrane"/>
    <property type="evidence" value="ECO:0007669"/>
    <property type="project" value="UniProtKB-SubCell"/>
</dbReference>
<keyword evidence="14" id="KW-0346">Stress response</keyword>
<keyword evidence="8 12" id="KW-0862">Zinc</keyword>
<evidence type="ECO:0000256" key="7">
    <source>
        <dbReference type="ARBA" id="ARBA00022801"/>
    </source>
</evidence>
<keyword evidence="5 12" id="KW-0812">Transmembrane</keyword>
<feature type="transmembrane region" description="Helical" evidence="12">
    <location>
        <begin position="140"/>
        <end position="163"/>
    </location>
</feature>
<dbReference type="GO" id="GO:0004222">
    <property type="term" value="F:metalloendopeptidase activity"/>
    <property type="evidence" value="ECO:0007669"/>
    <property type="project" value="UniProtKB-UniRule"/>
</dbReference>
<evidence type="ECO:0000256" key="12">
    <source>
        <dbReference type="HAMAP-Rule" id="MF_00188"/>
    </source>
</evidence>
<dbReference type="NCBIfam" id="NF002826">
    <property type="entry name" value="PRK03001.1"/>
    <property type="match status" value="1"/>
</dbReference>
<evidence type="ECO:0000256" key="3">
    <source>
        <dbReference type="ARBA" id="ARBA00022475"/>
    </source>
</evidence>
<dbReference type="OrthoDB" id="15218at2"/>
<dbReference type="AlphaFoldDB" id="A0A1H7YHU8"/>
<keyword evidence="11 12" id="KW-0472">Membrane</keyword>
<dbReference type="CDD" id="cd07336">
    <property type="entry name" value="M48B_HtpX_like"/>
    <property type="match status" value="1"/>
</dbReference>
<evidence type="ECO:0000256" key="6">
    <source>
        <dbReference type="ARBA" id="ARBA00022723"/>
    </source>
</evidence>
<feature type="active site" evidence="12">
    <location>
        <position position="131"/>
    </location>
</feature>
<keyword evidence="15" id="KW-1185">Reference proteome</keyword>
<keyword evidence="10 12" id="KW-0482">Metalloprotease</keyword>
<dbReference type="RefSeq" id="WP_093883818.1">
    <property type="nucleotide sequence ID" value="NZ_FOBS01000016.1"/>
</dbReference>